<evidence type="ECO:0000313" key="2">
    <source>
        <dbReference type="Proteomes" id="UP000248039"/>
    </source>
</evidence>
<dbReference type="GO" id="GO:0016747">
    <property type="term" value="F:acyltransferase activity, transferring groups other than amino-acyl groups"/>
    <property type="evidence" value="ECO:0007669"/>
    <property type="project" value="UniProtKB-ARBA"/>
</dbReference>
<dbReference type="SUPFAM" id="SSF53901">
    <property type="entry name" value="Thiolase-like"/>
    <property type="match status" value="1"/>
</dbReference>
<dbReference type="OrthoDB" id="3402212at2"/>
<dbReference type="EMBL" id="PYBW01000047">
    <property type="protein sequence ID" value="PYC78845.1"/>
    <property type="molecule type" value="Genomic_DNA"/>
</dbReference>
<sequence>MVELARAAWPEPGDTELPRLAGFTVSSFNPLVAETADRCLTRWHGAAPLGAVGRTALVLVSSSGDVGTARAIAGAVADGRRVPPLLFFQSNPNAVLGHLAARWLLTGPVLALGSGGEPVGLAEAELLLSGGEADLVLLVAAEQATADGESDHATAVLLAPAH</sequence>
<comment type="caution">
    <text evidence="1">The sequence shown here is derived from an EMBL/GenBank/DDBJ whole genome shotgun (WGS) entry which is preliminary data.</text>
</comment>
<reference evidence="1 2" key="1">
    <citation type="submission" date="2018-03" db="EMBL/GenBank/DDBJ databases">
        <title>Bioinformatic expansion and discovery of thiopeptide antibiotics.</title>
        <authorList>
            <person name="Schwalen C.J."/>
            <person name="Hudson G.A."/>
            <person name="Mitchell D.A."/>
        </authorList>
    </citation>
    <scope>NUCLEOTIDE SEQUENCE [LARGE SCALE GENOMIC DNA]</scope>
    <source>
        <strain evidence="1 2">ATCC 21389</strain>
    </source>
</reference>
<name>A0A2V4N6Z4_9ACTN</name>
<dbReference type="RefSeq" id="WP_110669852.1">
    <property type="nucleotide sequence ID" value="NZ_PYBW01000047.1"/>
</dbReference>
<proteinExistence type="predicted"/>
<organism evidence="1 2">
    <name type="scientific">Streptomyces tateyamensis</name>
    <dbReference type="NCBI Taxonomy" id="565073"/>
    <lineage>
        <taxon>Bacteria</taxon>
        <taxon>Bacillati</taxon>
        <taxon>Actinomycetota</taxon>
        <taxon>Actinomycetes</taxon>
        <taxon>Kitasatosporales</taxon>
        <taxon>Streptomycetaceae</taxon>
        <taxon>Streptomyces</taxon>
    </lineage>
</organism>
<protein>
    <recommendedName>
        <fullName evidence="3">Beta-ketoacyl synthase N-terminal domain-containing protein</fullName>
    </recommendedName>
</protein>
<dbReference type="InterPro" id="IPR016039">
    <property type="entry name" value="Thiolase-like"/>
</dbReference>
<evidence type="ECO:0008006" key="3">
    <source>
        <dbReference type="Google" id="ProtNLM"/>
    </source>
</evidence>
<accession>A0A2V4N6Z4</accession>
<dbReference type="Proteomes" id="UP000248039">
    <property type="component" value="Unassembled WGS sequence"/>
</dbReference>
<evidence type="ECO:0000313" key="1">
    <source>
        <dbReference type="EMBL" id="PYC78845.1"/>
    </source>
</evidence>
<gene>
    <name evidence="1" type="ORF">C7C46_15110</name>
</gene>
<dbReference type="AlphaFoldDB" id="A0A2V4N6Z4"/>
<keyword evidence="2" id="KW-1185">Reference proteome</keyword>
<dbReference type="Gene3D" id="3.40.47.10">
    <property type="match status" value="1"/>
</dbReference>